<feature type="domain" description="Surface lipoprotein assembly modifier C-terminal" evidence="9">
    <location>
        <begin position="205"/>
        <end position="498"/>
    </location>
</feature>
<gene>
    <name evidence="11" type="ORF">DNJ96_02745</name>
</gene>
<organism evidence="11 12">
    <name type="scientific">Stutzerimonas kirkiae</name>
    <dbReference type="NCBI Taxonomy" id="2211392"/>
    <lineage>
        <taxon>Bacteria</taxon>
        <taxon>Pseudomonadati</taxon>
        <taxon>Pseudomonadota</taxon>
        <taxon>Gammaproteobacteria</taxon>
        <taxon>Pseudomonadales</taxon>
        <taxon>Pseudomonadaceae</taxon>
        <taxon>Stutzerimonas</taxon>
    </lineage>
</organism>
<feature type="signal peptide" evidence="8">
    <location>
        <begin position="1"/>
        <end position="29"/>
    </location>
</feature>
<evidence type="ECO:0000256" key="5">
    <source>
        <dbReference type="ARBA" id="ARBA00023136"/>
    </source>
</evidence>
<reference evidence="11 12" key="1">
    <citation type="submission" date="2018-06" db="EMBL/GenBank/DDBJ databases">
        <title>Three novel Pseudomonas species isolated from symptomatic oak.</title>
        <authorList>
            <person name="Bueno-Gonzalez V."/>
            <person name="Brady C."/>
        </authorList>
    </citation>
    <scope>NUCLEOTIDE SEQUENCE [LARGE SCALE GENOMIC DNA]</scope>
    <source>
        <strain evidence="11 12">P17C</strain>
    </source>
</reference>
<accession>A0A4Q9RFH3</accession>
<evidence type="ECO:0000256" key="6">
    <source>
        <dbReference type="ARBA" id="ARBA00023237"/>
    </source>
</evidence>
<evidence type="ECO:0000259" key="9">
    <source>
        <dbReference type="Pfam" id="PF04575"/>
    </source>
</evidence>
<keyword evidence="4 8" id="KW-0732">Signal</keyword>
<dbReference type="RefSeq" id="WP_131182877.1">
    <property type="nucleotide sequence ID" value="NZ_QJUO01000001.1"/>
</dbReference>
<dbReference type="InterPro" id="IPR011990">
    <property type="entry name" value="TPR-like_helical_dom_sf"/>
</dbReference>
<evidence type="ECO:0000259" key="10">
    <source>
        <dbReference type="Pfam" id="PF24575"/>
    </source>
</evidence>
<evidence type="ECO:0000256" key="1">
    <source>
        <dbReference type="ARBA" id="ARBA00004571"/>
    </source>
</evidence>
<name>A0A4Q9RFH3_9GAMM</name>
<evidence type="ECO:0000256" key="4">
    <source>
        <dbReference type="ARBA" id="ARBA00022729"/>
    </source>
</evidence>
<dbReference type="OrthoDB" id="7525402at2"/>
<evidence type="ECO:0000256" key="8">
    <source>
        <dbReference type="SAM" id="SignalP"/>
    </source>
</evidence>
<keyword evidence="2" id="KW-1134">Transmembrane beta strand</keyword>
<dbReference type="EMBL" id="QJUP01000002">
    <property type="protein sequence ID" value="TBU99243.1"/>
    <property type="molecule type" value="Genomic_DNA"/>
</dbReference>
<dbReference type="Pfam" id="PF24575">
    <property type="entry name" value="TPR_Slam"/>
    <property type="match status" value="1"/>
</dbReference>
<keyword evidence="12" id="KW-1185">Reference proteome</keyword>
<evidence type="ECO:0000256" key="7">
    <source>
        <dbReference type="ARBA" id="ARBA00023609"/>
    </source>
</evidence>
<keyword evidence="6" id="KW-0998">Cell outer membrane</keyword>
<dbReference type="Pfam" id="PF04575">
    <property type="entry name" value="SlipAM"/>
    <property type="match status" value="1"/>
</dbReference>
<keyword evidence="5" id="KW-0472">Membrane</keyword>
<dbReference type="Gene3D" id="1.25.40.10">
    <property type="entry name" value="Tetratricopeptide repeat domain"/>
    <property type="match status" value="1"/>
</dbReference>
<dbReference type="InterPro" id="IPR007655">
    <property type="entry name" value="Slam_C"/>
</dbReference>
<evidence type="ECO:0000256" key="2">
    <source>
        <dbReference type="ARBA" id="ARBA00022452"/>
    </source>
</evidence>
<feature type="domain" description="Surface lipoprotein assembly modifier N-terminal TPR repeats region" evidence="10">
    <location>
        <begin position="79"/>
        <end position="171"/>
    </location>
</feature>
<comment type="subcellular location">
    <subcellularLocation>
        <location evidence="1">Cell outer membrane</location>
        <topology evidence="1">Multi-pass membrane protein</topology>
    </subcellularLocation>
</comment>
<dbReference type="InterPro" id="IPR057556">
    <property type="entry name" value="TPR_Slam"/>
</dbReference>
<protein>
    <submittedName>
        <fullName evidence="11">Peptide signal</fullName>
    </submittedName>
</protein>
<feature type="chain" id="PRO_5021009112" evidence="8">
    <location>
        <begin position="30"/>
        <end position="498"/>
    </location>
</feature>
<comment type="caution">
    <text evidence="11">The sequence shown here is derived from an EMBL/GenBank/DDBJ whole genome shotgun (WGS) entry which is preliminary data.</text>
</comment>
<evidence type="ECO:0000256" key="3">
    <source>
        <dbReference type="ARBA" id="ARBA00022692"/>
    </source>
</evidence>
<evidence type="ECO:0000313" key="12">
    <source>
        <dbReference type="Proteomes" id="UP000292639"/>
    </source>
</evidence>
<proteinExistence type="inferred from homology"/>
<dbReference type="AlphaFoldDB" id="A0A4Q9RFH3"/>
<evidence type="ECO:0000313" key="11">
    <source>
        <dbReference type="EMBL" id="TBU99243.1"/>
    </source>
</evidence>
<dbReference type="Proteomes" id="UP000292639">
    <property type="component" value="Unassembled WGS sequence"/>
</dbReference>
<keyword evidence="3" id="KW-0812">Transmembrane</keyword>
<sequence>MKRPTRTRLPGLCLGSLIAALPPSACVLADQDTHLRLNQSIEYRASQQERELLKDEVQPPSHLSTLTIDGQTYSVGDNLDDLGSALYLSIRHQQWPLVAHFLDAYVALPGYDPMLAAYARGGLARAAGDLGLAEGHYRHLLALQDDFLPGQLELARVLFENRKDRESSEAFQHISARFDPSDARAMGVSRSVDSFIEALDRREAWQGSIAIGPTWSDNLNLSSEDRQVFEFVTDEGILRLERKLPEAVSATGLDFEGTLNKRIALRGHHGLFIRSLVYGQSYKDHKQYNESTLISNVGYSYQNARNQYSLAPSFEFNTYGNAAMYGAWGIRGEWQHYLSPTRMLRLEGDYKEMKYRQEAYAHNDGDASSLYATLWQSLPRGWTLFGGLDITDRNSEDKANAYLQKGVRLGLAKEFESGFSAILFAAYRRRSHDIYSALLEARREDDEQSYTFILNAQRLALYGITPSLTLKYNKVASNVDWLYSHERNSVSLKLERQF</sequence>
<dbReference type="GO" id="GO:0009279">
    <property type="term" value="C:cell outer membrane"/>
    <property type="evidence" value="ECO:0007669"/>
    <property type="project" value="UniProtKB-SubCell"/>
</dbReference>
<comment type="similarity">
    <text evidence="7">Belongs to the Slam family.</text>
</comment>